<dbReference type="RefSeq" id="WP_184808963.1">
    <property type="nucleotide sequence ID" value="NZ_JACHJQ010000001.1"/>
</dbReference>
<dbReference type="AlphaFoldDB" id="A0A7W7Q0K5"/>
<gene>
    <name evidence="2" type="ORF">FHR82_000960</name>
</gene>
<comment type="caution">
    <text evidence="2">The sequence shown here is derived from an EMBL/GenBank/DDBJ whole genome shotgun (WGS) entry which is preliminary data.</text>
</comment>
<evidence type="ECO:0000313" key="2">
    <source>
        <dbReference type="EMBL" id="MBB4904750.1"/>
    </source>
</evidence>
<dbReference type="Gene3D" id="3.90.1140.10">
    <property type="entry name" value="Cyclic phosphodiesterase"/>
    <property type="match status" value="1"/>
</dbReference>
<dbReference type="EMBL" id="JACHJQ010000001">
    <property type="protein sequence ID" value="MBB4904750.1"/>
    <property type="molecule type" value="Genomic_DNA"/>
</dbReference>
<reference evidence="2 3" key="1">
    <citation type="submission" date="2020-08" db="EMBL/GenBank/DDBJ databases">
        <title>Genomic Encyclopedia of Type Strains, Phase III (KMG-III): the genomes of soil and plant-associated and newly described type strains.</title>
        <authorList>
            <person name="Whitman W."/>
        </authorList>
    </citation>
    <scope>NUCLEOTIDE SEQUENCE [LARGE SCALE GENOMIC DNA]</scope>
    <source>
        <strain evidence="2 3">CECT 8960</strain>
    </source>
</reference>
<feature type="region of interest" description="Disordered" evidence="1">
    <location>
        <begin position="92"/>
        <end position="118"/>
    </location>
</feature>
<name>A0A7W7Q0K5_9PSEU</name>
<evidence type="ECO:0000256" key="1">
    <source>
        <dbReference type="SAM" id="MobiDB-lite"/>
    </source>
</evidence>
<accession>A0A7W7Q0K5</accession>
<dbReference type="InterPro" id="IPR009097">
    <property type="entry name" value="Cyclic_Pdiesterase"/>
</dbReference>
<protein>
    <recommendedName>
        <fullName evidence="4">2'-5' RNA ligase superfamily protein</fullName>
    </recommendedName>
</protein>
<dbReference type="SUPFAM" id="SSF55144">
    <property type="entry name" value="LigT-like"/>
    <property type="match status" value="1"/>
</dbReference>
<dbReference type="Pfam" id="PF13563">
    <property type="entry name" value="2_5_RNA_ligase2"/>
    <property type="match status" value="1"/>
</dbReference>
<sequence length="118" mass="12908">MGGTHRERRPGALCRDDVVWLAPEPDRPFRAMTGAVWRAFPDHPPYGGEFDDIVPHLTVGHADLPAMRATAAELARRLPVRALVDRVQVMEGTDAPDSWRTTAELSLRGPAPGPRPPG</sequence>
<evidence type="ECO:0008006" key="4">
    <source>
        <dbReference type="Google" id="ProtNLM"/>
    </source>
</evidence>
<proteinExistence type="predicted"/>
<keyword evidence="3" id="KW-1185">Reference proteome</keyword>
<organism evidence="2 3">
    <name type="scientific">Actinophytocola algeriensis</name>
    <dbReference type="NCBI Taxonomy" id="1768010"/>
    <lineage>
        <taxon>Bacteria</taxon>
        <taxon>Bacillati</taxon>
        <taxon>Actinomycetota</taxon>
        <taxon>Actinomycetes</taxon>
        <taxon>Pseudonocardiales</taxon>
        <taxon>Pseudonocardiaceae</taxon>
    </lineage>
</organism>
<dbReference type="Proteomes" id="UP000520767">
    <property type="component" value="Unassembled WGS sequence"/>
</dbReference>
<evidence type="ECO:0000313" key="3">
    <source>
        <dbReference type="Proteomes" id="UP000520767"/>
    </source>
</evidence>